<dbReference type="Gene3D" id="1.10.1370.20">
    <property type="entry name" value="Oligoendopeptidase f, C-terminal domain"/>
    <property type="match status" value="1"/>
</dbReference>
<keyword evidence="3" id="KW-0479">Metal-binding</keyword>
<dbReference type="AlphaFoldDB" id="A0A0F9IFM3"/>
<dbReference type="Gene3D" id="1.20.140.70">
    <property type="entry name" value="Oligopeptidase f, N-terminal domain"/>
    <property type="match status" value="1"/>
</dbReference>
<dbReference type="GO" id="GO:0046872">
    <property type="term" value="F:metal ion binding"/>
    <property type="evidence" value="ECO:0007669"/>
    <property type="project" value="UniProtKB-KW"/>
</dbReference>
<evidence type="ECO:0000256" key="1">
    <source>
        <dbReference type="ARBA" id="ARBA00001947"/>
    </source>
</evidence>
<evidence type="ECO:0000256" key="3">
    <source>
        <dbReference type="ARBA" id="ARBA00022723"/>
    </source>
</evidence>
<evidence type="ECO:0000256" key="6">
    <source>
        <dbReference type="ARBA" id="ARBA00023049"/>
    </source>
</evidence>
<keyword evidence="5" id="KW-0862">Zinc</keyword>
<dbReference type="EMBL" id="LAZR01012524">
    <property type="protein sequence ID" value="KKM26381.1"/>
    <property type="molecule type" value="Genomic_DNA"/>
</dbReference>
<dbReference type="InterPro" id="IPR042088">
    <property type="entry name" value="OligoPept_F_C"/>
</dbReference>
<evidence type="ECO:0000313" key="8">
    <source>
        <dbReference type="EMBL" id="KKM26381.1"/>
    </source>
</evidence>
<dbReference type="GO" id="GO:0004222">
    <property type="term" value="F:metalloendopeptidase activity"/>
    <property type="evidence" value="ECO:0007669"/>
    <property type="project" value="InterPro"/>
</dbReference>
<dbReference type="SUPFAM" id="SSF55486">
    <property type="entry name" value="Metalloproteases ('zincins'), catalytic domain"/>
    <property type="match status" value="1"/>
</dbReference>
<dbReference type="CDD" id="cd09610">
    <property type="entry name" value="M3B_PepF"/>
    <property type="match status" value="1"/>
</dbReference>
<dbReference type="PANTHER" id="PTHR11804:SF5">
    <property type="entry name" value="OLIGOENDOPEPTIDASE F"/>
    <property type="match status" value="1"/>
</dbReference>
<comment type="caution">
    <text evidence="8">The sequence shown here is derived from an EMBL/GenBank/DDBJ whole genome shotgun (WGS) entry which is preliminary data.</text>
</comment>
<protein>
    <recommendedName>
        <fullName evidence="7">Peptidase M3A/M3B catalytic domain-containing protein</fullName>
    </recommendedName>
</protein>
<evidence type="ECO:0000256" key="4">
    <source>
        <dbReference type="ARBA" id="ARBA00022801"/>
    </source>
</evidence>
<feature type="domain" description="Peptidase M3A/M3B catalytic" evidence="7">
    <location>
        <begin position="200"/>
        <end position="583"/>
    </location>
</feature>
<proteinExistence type="predicted"/>
<dbReference type="Pfam" id="PF01432">
    <property type="entry name" value="Peptidase_M3"/>
    <property type="match status" value="1"/>
</dbReference>
<dbReference type="GO" id="GO:0006518">
    <property type="term" value="P:peptide metabolic process"/>
    <property type="evidence" value="ECO:0007669"/>
    <property type="project" value="TreeGrafter"/>
</dbReference>
<dbReference type="InterPro" id="IPR001567">
    <property type="entry name" value="Pept_M3A_M3B_dom"/>
</dbReference>
<dbReference type="GO" id="GO:0006508">
    <property type="term" value="P:proteolysis"/>
    <property type="evidence" value="ECO:0007669"/>
    <property type="project" value="UniProtKB-KW"/>
</dbReference>
<dbReference type="InterPro" id="IPR045090">
    <property type="entry name" value="Pept_M3A_M3B"/>
</dbReference>
<evidence type="ECO:0000259" key="7">
    <source>
        <dbReference type="Pfam" id="PF01432"/>
    </source>
</evidence>
<comment type="cofactor">
    <cofactor evidence="1">
        <name>Zn(2+)</name>
        <dbReference type="ChEBI" id="CHEBI:29105"/>
    </cofactor>
</comment>
<dbReference type="PANTHER" id="PTHR11804">
    <property type="entry name" value="PROTEASE M3 THIMET OLIGOPEPTIDASE-RELATED"/>
    <property type="match status" value="1"/>
</dbReference>
<gene>
    <name evidence="8" type="ORF">LCGC14_1585360</name>
</gene>
<evidence type="ECO:0000256" key="5">
    <source>
        <dbReference type="ARBA" id="ARBA00022833"/>
    </source>
</evidence>
<evidence type="ECO:0000256" key="2">
    <source>
        <dbReference type="ARBA" id="ARBA00022670"/>
    </source>
</evidence>
<keyword evidence="2" id="KW-0645">Protease</keyword>
<reference evidence="8" key="1">
    <citation type="journal article" date="2015" name="Nature">
        <title>Complex archaea that bridge the gap between prokaryotes and eukaryotes.</title>
        <authorList>
            <person name="Spang A."/>
            <person name="Saw J.H."/>
            <person name="Jorgensen S.L."/>
            <person name="Zaremba-Niedzwiedzka K."/>
            <person name="Martijn J."/>
            <person name="Lind A.E."/>
            <person name="van Eijk R."/>
            <person name="Schleper C."/>
            <person name="Guy L."/>
            <person name="Ettema T.J."/>
        </authorList>
    </citation>
    <scope>NUCLEOTIDE SEQUENCE</scope>
</reference>
<name>A0A0F9IFM3_9ZZZZ</name>
<keyword evidence="4" id="KW-0378">Hydrolase</keyword>
<sequence length="599" mass="67847">MDKSKYRQSGWRLDELMESFGEDDVKNALAAVMETTALIVALRDKLGPDISTESFKEGLSHLEEFSWRAVRLQGAAELWFSSDTQDQEALALMGQVEQALTEAHNRIMFFSLWWRALDAKNAERLMESSGWLRYYLYKQRLFSPHTLSEPEEKVIGLKDLNGVGALTTIYDIITNKFVFSIEVDGKTKQMSRDELAAFVRHPSPEMREAAYREQYRIFGNEATVLGQIYINIVRDWKSENMSLRGFGSPLSARNLSNHIPDNVVDTLLDVCKSEAGVFRNYFKMKAKRIGPNKSDKSDKSNRLRRFDLYAPVSSVKQEDIPYPEAVEMVMDSFNAFSPEIAALAKQVLDDGHLDSEIRPGKRGGAFCFSVSPKLSPWVLVNYTGEPRQVATLAHELGHAVHSLLASEHSILTFHAPLPLAETASVFSEMLLTDRLLEKVKDPGARQDILFETIDNIYATVLRQAFFVLFEREAHEAVQSGNTINQLSDIYMENLKTQFGDGVDIDPVFRNEWISIPHIFHTPFYCYAYSFGMLLSLSLYKRYKEEGDAFTPVLFRILSHGGATSPSDILTEAGVDMADPAFWRGGFRVIEDMVAKLETN</sequence>
<organism evidence="8">
    <name type="scientific">marine sediment metagenome</name>
    <dbReference type="NCBI Taxonomy" id="412755"/>
    <lineage>
        <taxon>unclassified sequences</taxon>
        <taxon>metagenomes</taxon>
        <taxon>ecological metagenomes</taxon>
    </lineage>
</organism>
<accession>A0A0F9IFM3</accession>
<keyword evidence="6" id="KW-0482">Metalloprotease</keyword>